<protein>
    <recommendedName>
        <fullName evidence="1">RNase H type-1 domain-containing protein</fullName>
    </recommendedName>
</protein>
<gene>
    <name evidence="2" type="ORF">AFUS01_LOCUS8457</name>
</gene>
<sequence length="185" mass="21001">MPADDIRVSVERLYEACIRSREEWHRDLSLDHPEDILAYTDGSKEDGFAGYGVAIKNRLEDVWWASAPLWSEPLCIKSGCIRSRILLDGHDNLHRLALNNKLVLKWIPGHAGHSGNELADELARKHTRGNNVPRGHGPEPIIPIAYAVVREHVNKGLVKRHQEMWRNSTIKYKLIPGPLQGTGQW</sequence>
<dbReference type="GO" id="GO:0004523">
    <property type="term" value="F:RNA-DNA hybrid ribonuclease activity"/>
    <property type="evidence" value="ECO:0007669"/>
    <property type="project" value="InterPro"/>
</dbReference>
<dbReference type="EMBL" id="CAJVCH010058832">
    <property type="protein sequence ID" value="CAG7719116.1"/>
    <property type="molecule type" value="Genomic_DNA"/>
</dbReference>
<evidence type="ECO:0000313" key="2">
    <source>
        <dbReference type="EMBL" id="CAG7719116.1"/>
    </source>
</evidence>
<evidence type="ECO:0000313" key="3">
    <source>
        <dbReference type="Proteomes" id="UP000708208"/>
    </source>
</evidence>
<keyword evidence="3" id="KW-1185">Reference proteome</keyword>
<comment type="caution">
    <text evidence="2">The sequence shown here is derived from an EMBL/GenBank/DDBJ whole genome shotgun (WGS) entry which is preliminary data.</text>
</comment>
<dbReference type="Proteomes" id="UP000708208">
    <property type="component" value="Unassembled WGS sequence"/>
</dbReference>
<proteinExistence type="predicted"/>
<dbReference type="OrthoDB" id="5419617at2759"/>
<feature type="domain" description="RNase H type-1" evidence="1">
    <location>
        <begin position="93"/>
        <end position="126"/>
    </location>
</feature>
<dbReference type="GO" id="GO:0003676">
    <property type="term" value="F:nucleic acid binding"/>
    <property type="evidence" value="ECO:0007669"/>
    <property type="project" value="InterPro"/>
</dbReference>
<accession>A0A8J2NMZ0</accession>
<dbReference type="InterPro" id="IPR002156">
    <property type="entry name" value="RNaseH_domain"/>
</dbReference>
<dbReference type="AlphaFoldDB" id="A0A8J2NMZ0"/>
<reference evidence="2" key="1">
    <citation type="submission" date="2021-06" db="EMBL/GenBank/DDBJ databases">
        <authorList>
            <person name="Hodson N. C."/>
            <person name="Mongue J. A."/>
            <person name="Jaron S. K."/>
        </authorList>
    </citation>
    <scope>NUCLEOTIDE SEQUENCE</scope>
</reference>
<organism evidence="2 3">
    <name type="scientific">Allacma fusca</name>
    <dbReference type="NCBI Taxonomy" id="39272"/>
    <lineage>
        <taxon>Eukaryota</taxon>
        <taxon>Metazoa</taxon>
        <taxon>Ecdysozoa</taxon>
        <taxon>Arthropoda</taxon>
        <taxon>Hexapoda</taxon>
        <taxon>Collembola</taxon>
        <taxon>Symphypleona</taxon>
        <taxon>Sminthuridae</taxon>
        <taxon>Allacma</taxon>
    </lineage>
</organism>
<evidence type="ECO:0000259" key="1">
    <source>
        <dbReference type="Pfam" id="PF00075"/>
    </source>
</evidence>
<dbReference type="Pfam" id="PF00075">
    <property type="entry name" value="RNase_H"/>
    <property type="match status" value="1"/>
</dbReference>
<name>A0A8J2NMZ0_9HEXA</name>